<reference evidence="1" key="1">
    <citation type="journal article" date="2022" name="bioRxiv">
        <title>Sequencing and chromosome-scale assembly of the giantPleurodeles waltlgenome.</title>
        <authorList>
            <person name="Brown T."/>
            <person name="Elewa A."/>
            <person name="Iarovenko S."/>
            <person name="Subramanian E."/>
            <person name="Araus A.J."/>
            <person name="Petzold A."/>
            <person name="Susuki M."/>
            <person name="Suzuki K.-i.T."/>
            <person name="Hayashi T."/>
            <person name="Toyoda A."/>
            <person name="Oliveira C."/>
            <person name="Osipova E."/>
            <person name="Leigh N.D."/>
            <person name="Simon A."/>
            <person name="Yun M.H."/>
        </authorList>
    </citation>
    <scope>NUCLEOTIDE SEQUENCE</scope>
    <source>
        <strain evidence="1">20211129_DDA</strain>
        <tissue evidence="1">Liver</tissue>
    </source>
</reference>
<keyword evidence="2" id="KW-1185">Reference proteome</keyword>
<sequence length="171" mass="19634">MDKIRNRVNDLGTRTDDMIEMLCPHSTQLSDQERRLQAQEVKLADLEDRSRLNNVCILRLPEGTKTNPVEQFLESWLTEILPELGNAVEMAVDRGHRTPGGKPKPGALLRMAIMRIPQYKDKMNILAEAQKNTVEYKGKINSFYSDYGVATQRRRTSFMEVKCKPRDKGLN</sequence>
<dbReference type="Gene3D" id="3.30.70.1820">
    <property type="entry name" value="L1 transposable element, RRM domain"/>
    <property type="match status" value="1"/>
</dbReference>
<proteinExistence type="predicted"/>
<dbReference type="AlphaFoldDB" id="A0AAV7TWS3"/>
<dbReference type="EMBL" id="JANPWB010000006">
    <property type="protein sequence ID" value="KAJ1180928.1"/>
    <property type="molecule type" value="Genomic_DNA"/>
</dbReference>
<dbReference type="Proteomes" id="UP001066276">
    <property type="component" value="Chromosome 3_2"/>
</dbReference>
<organism evidence="1 2">
    <name type="scientific">Pleurodeles waltl</name>
    <name type="common">Iberian ribbed newt</name>
    <dbReference type="NCBI Taxonomy" id="8319"/>
    <lineage>
        <taxon>Eukaryota</taxon>
        <taxon>Metazoa</taxon>
        <taxon>Chordata</taxon>
        <taxon>Craniata</taxon>
        <taxon>Vertebrata</taxon>
        <taxon>Euteleostomi</taxon>
        <taxon>Amphibia</taxon>
        <taxon>Batrachia</taxon>
        <taxon>Caudata</taxon>
        <taxon>Salamandroidea</taxon>
        <taxon>Salamandridae</taxon>
        <taxon>Pleurodelinae</taxon>
        <taxon>Pleurodeles</taxon>
    </lineage>
</organism>
<comment type="caution">
    <text evidence="1">The sequence shown here is derived from an EMBL/GenBank/DDBJ whole genome shotgun (WGS) entry which is preliminary data.</text>
</comment>
<dbReference type="InterPro" id="IPR004244">
    <property type="entry name" value="Transposase_22"/>
</dbReference>
<dbReference type="PANTHER" id="PTHR11505">
    <property type="entry name" value="L1 TRANSPOSABLE ELEMENT-RELATED"/>
    <property type="match status" value="1"/>
</dbReference>
<name>A0AAV7TWS3_PLEWA</name>
<accession>A0AAV7TWS3</accession>
<evidence type="ECO:0000313" key="1">
    <source>
        <dbReference type="EMBL" id="KAJ1180928.1"/>
    </source>
</evidence>
<evidence type="ECO:0000313" key="2">
    <source>
        <dbReference type="Proteomes" id="UP001066276"/>
    </source>
</evidence>
<gene>
    <name evidence="1" type="ORF">NDU88_006139</name>
</gene>
<protein>
    <submittedName>
        <fullName evidence="1">Uncharacterized protein</fullName>
    </submittedName>
</protein>